<evidence type="ECO:0000313" key="1">
    <source>
        <dbReference type="EMBL" id="ELU16426.1"/>
    </source>
</evidence>
<accession>R7VJA3</accession>
<keyword evidence="3" id="KW-1185">Reference proteome</keyword>
<organism evidence="1">
    <name type="scientific">Capitella teleta</name>
    <name type="common">Polychaete worm</name>
    <dbReference type="NCBI Taxonomy" id="283909"/>
    <lineage>
        <taxon>Eukaryota</taxon>
        <taxon>Metazoa</taxon>
        <taxon>Spiralia</taxon>
        <taxon>Lophotrochozoa</taxon>
        <taxon>Annelida</taxon>
        <taxon>Polychaeta</taxon>
        <taxon>Sedentaria</taxon>
        <taxon>Scolecida</taxon>
        <taxon>Capitellidae</taxon>
        <taxon>Capitella</taxon>
    </lineage>
</organism>
<reference evidence="1 3" key="2">
    <citation type="journal article" date="2013" name="Nature">
        <title>Insights into bilaterian evolution from three spiralian genomes.</title>
        <authorList>
            <person name="Simakov O."/>
            <person name="Marletaz F."/>
            <person name="Cho S.J."/>
            <person name="Edsinger-Gonzales E."/>
            <person name="Havlak P."/>
            <person name="Hellsten U."/>
            <person name="Kuo D.H."/>
            <person name="Larsson T."/>
            <person name="Lv J."/>
            <person name="Arendt D."/>
            <person name="Savage R."/>
            <person name="Osoegawa K."/>
            <person name="de Jong P."/>
            <person name="Grimwood J."/>
            <person name="Chapman J.A."/>
            <person name="Shapiro H."/>
            <person name="Aerts A."/>
            <person name="Otillar R.P."/>
            <person name="Terry A.Y."/>
            <person name="Boore J.L."/>
            <person name="Grigoriev I.V."/>
            <person name="Lindberg D.R."/>
            <person name="Seaver E.C."/>
            <person name="Weisblat D.A."/>
            <person name="Putnam N.H."/>
            <person name="Rokhsar D.S."/>
        </authorList>
    </citation>
    <scope>NUCLEOTIDE SEQUENCE</scope>
    <source>
        <strain evidence="1 3">I ESC-2004</strain>
    </source>
</reference>
<name>R7VJA3_CAPTE</name>
<dbReference type="EMBL" id="KB293180">
    <property type="protein sequence ID" value="ELU16426.1"/>
    <property type="molecule type" value="Genomic_DNA"/>
</dbReference>
<proteinExistence type="predicted"/>
<reference evidence="3" key="1">
    <citation type="submission" date="2012-12" db="EMBL/GenBank/DDBJ databases">
        <authorList>
            <person name="Hellsten U."/>
            <person name="Grimwood J."/>
            <person name="Chapman J.A."/>
            <person name="Shapiro H."/>
            <person name="Aerts A."/>
            <person name="Otillar R.P."/>
            <person name="Terry A.Y."/>
            <person name="Boore J.L."/>
            <person name="Simakov O."/>
            <person name="Marletaz F."/>
            <person name="Cho S.-J."/>
            <person name="Edsinger-Gonzales E."/>
            <person name="Havlak P."/>
            <person name="Kuo D.-H."/>
            <person name="Larsson T."/>
            <person name="Lv J."/>
            <person name="Arendt D."/>
            <person name="Savage R."/>
            <person name="Osoegawa K."/>
            <person name="de Jong P."/>
            <person name="Lindberg D.R."/>
            <person name="Seaver E.C."/>
            <person name="Weisblat D.A."/>
            <person name="Putnam N.H."/>
            <person name="Grigoriev I.V."/>
            <person name="Rokhsar D.S."/>
        </authorList>
    </citation>
    <scope>NUCLEOTIDE SEQUENCE</scope>
    <source>
        <strain evidence="3">I ESC-2004</strain>
    </source>
</reference>
<sequence>MGKNKSGKVRHDNRRKRPNKAECCVSSENCATCWRASKTKPEYFVTWLLIRMTSFALGCFRVKEEGIDQTSVVEVDAFNGQQLGLSARQRQRFSGESLYRRSAVLDDFS</sequence>
<reference evidence="2" key="3">
    <citation type="submission" date="2015-06" db="UniProtKB">
        <authorList>
            <consortium name="EnsemblMetazoa"/>
        </authorList>
    </citation>
    <scope>IDENTIFICATION</scope>
</reference>
<dbReference type="EnsemblMetazoa" id="CapteT213650">
    <property type="protein sequence ID" value="CapteP213650"/>
    <property type="gene ID" value="CapteG213650"/>
</dbReference>
<dbReference type="AlphaFoldDB" id="R7VJA3"/>
<dbReference type="Proteomes" id="UP000014760">
    <property type="component" value="Unassembled WGS sequence"/>
</dbReference>
<dbReference type="HOGENOM" id="CLU_2186418_0_0_1"/>
<evidence type="ECO:0000313" key="2">
    <source>
        <dbReference type="EnsemblMetazoa" id="CapteP213650"/>
    </source>
</evidence>
<protein>
    <submittedName>
        <fullName evidence="1 2">Uncharacterized protein</fullName>
    </submittedName>
</protein>
<evidence type="ECO:0000313" key="3">
    <source>
        <dbReference type="Proteomes" id="UP000014760"/>
    </source>
</evidence>
<dbReference type="EMBL" id="AMQN01000623">
    <property type="status" value="NOT_ANNOTATED_CDS"/>
    <property type="molecule type" value="Genomic_DNA"/>
</dbReference>
<gene>
    <name evidence="1" type="ORF">CAPTEDRAFT_213650</name>
</gene>